<evidence type="ECO:0000313" key="3">
    <source>
        <dbReference type="Proteomes" id="UP000698173"/>
    </source>
</evidence>
<dbReference type="Proteomes" id="UP000698173">
    <property type="component" value="Unassembled WGS sequence"/>
</dbReference>
<dbReference type="AlphaFoldDB" id="A0A921FZV6"/>
<keyword evidence="1" id="KW-0812">Transmembrane</keyword>
<feature type="transmembrane region" description="Helical" evidence="1">
    <location>
        <begin position="172"/>
        <end position="190"/>
    </location>
</feature>
<protein>
    <submittedName>
        <fullName evidence="2">YndJ family protein</fullName>
    </submittedName>
</protein>
<reference evidence="2" key="1">
    <citation type="journal article" date="2021" name="PeerJ">
        <title>Extensive microbial diversity within the chicken gut microbiome revealed by metagenomics and culture.</title>
        <authorList>
            <person name="Gilroy R."/>
            <person name="Ravi A."/>
            <person name="Getino M."/>
            <person name="Pursley I."/>
            <person name="Horton D.L."/>
            <person name="Alikhan N.F."/>
            <person name="Baker D."/>
            <person name="Gharbi K."/>
            <person name="Hall N."/>
            <person name="Watson M."/>
            <person name="Adriaenssens E.M."/>
            <person name="Foster-Nyarko E."/>
            <person name="Jarju S."/>
            <person name="Secka A."/>
            <person name="Antonio M."/>
            <person name="Oren A."/>
            <person name="Chaudhuri R.R."/>
            <person name="La Ragione R."/>
            <person name="Hildebrand F."/>
            <person name="Pallen M.J."/>
        </authorList>
    </citation>
    <scope>NUCLEOTIDE SEQUENCE</scope>
    <source>
        <strain evidence="2">CHK171-7178</strain>
    </source>
</reference>
<dbReference type="InterPro" id="IPR025450">
    <property type="entry name" value="YndJ-like"/>
</dbReference>
<name>A0A921FZV6_SPOPS</name>
<evidence type="ECO:0000256" key="1">
    <source>
        <dbReference type="SAM" id="Phobius"/>
    </source>
</evidence>
<feature type="transmembrane region" description="Helical" evidence="1">
    <location>
        <begin position="241"/>
        <end position="265"/>
    </location>
</feature>
<keyword evidence="1" id="KW-1133">Transmembrane helix</keyword>
<accession>A0A921FZV6</accession>
<comment type="caution">
    <text evidence="2">The sequence shown here is derived from an EMBL/GenBank/DDBJ whole genome shotgun (WGS) entry which is preliminary data.</text>
</comment>
<sequence>MLTIAQLVYVPIAIHFVMEKENWFSQHYYYFAIPAYLAVALLQIVPGSKWDGLLAAIYLAFTFVIALYGLTRFFNRGFTNLEEFTIDAGLVYISLGGAWFFAYVTGIDTGFSPLITWLTGIHFHYSAFLLPIFIGLLGRIYKPPFFRIMCTIILVSPLLVAIGITFSRWIELLSVGLYIIGLSGLIFIAWKTPFKNHVQKWLIRISFGALGVTIIFSLLYALGSGFGLTSVNIDFMLRFHGVLNCLVFALVGIVGWSITIPAANFHPPTFPISRIRGKRVIGEQVLEGMLHEKHQGLVDDMKVYGPSLQCNTLSPRIIDFYENTIDYRLFATIKWRSWFKPFAFVYELMSRKTQQIHLPLHGRQVEMTGDVIALQDTADSRDKVRAWIRKIGPDTAFVALYSQHENAGRMYMNIALPLPFSTMTGILELHQVGDDLQLTSKKKSSYDSDVGIYLSFLSNQAFKLPIDEDFSVSDGKDGSLSACHTMRLFSIPFLTIRYLIRHVC</sequence>
<keyword evidence="1" id="KW-0472">Membrane</keyword>
<feature type="transmembrane region" description="Helical" evidence="1">
    <location>
        <begin position="114"/>
        <end position="138"/>
    </location>
</feature>
<feature type="transmembrane region" description="Helical" evidence="1">
    <location>
        <begin position="83"/>
        <end position="102"/>
    </location>
</feature>
<evidence type="ECO:0000313" key="2">
    <source>
        <dbReference type="EMBL" id="HJF31972.1"/>
    </source>
</evidence>
<feature type="transmembrane region" description="Helical" evidence="1">
    <location>
        <begin position="28"/>
        <end position="46"/>
    </location>
</feature>
<gene>
    <name evidence="2" type="ORF">K8V56_09375</name>
</gene>
<organism evidence="2 3">
    <name type="scientific">Sporosarcina psychrophila</name>
    <name type="common">Bacillus psychrophilus</name>
    <dbReference type="NCBI Taxonomy" id="1476"/>
    <lineage>
        <taxon>Bacteria</taxon>
        <taxon>Bacillati</taxon>
        <taxon>Bacillota</taxon>
        <taxon>Bacilli</taxon>
        <taxon>Bacillales</taxon>
        <taxon>Caryophanaceae</taxon>
        <taxon>Sporosarcina</taxon>
    </lineage>
</organism>
<dbReference type="Pfam" id="PF14158">
    <property type="entry name" value="YndJ"/>
    <property type="match status" value="1"/>
</dbReference>
<proteinExistence type="predicted"/>
<feature type="transmembrane region" description="Helical" evidence="1">
    <location>
        <begin position="145"/>
        <end position="166"/>
    </location>
</feature>
<feature type="transmembrane region" description="Helical" evidence="1">
    <location>
        <begin position="52"/>
        <end position="71"/>
    </location>
</feature>
<reference evidence="2" key="2">
    <citation type="submission" date="2021-09" db="EMBL/GenBank/DDBJ databases">
        <authorList>
            <person name="Gilroy R."/>
        </authorList>
    </citation>
    <scope>NUCLEOTIDE SEQUENCE</scope>
    <source>
        <strain evidence="2">CHK171-7178</strain>
    </source>
</reference>
<dbReference type="EMBL" id="DYWT01000154">
    <property type="protein sequence ID" value="HJF31972.1"/>
    <property type="molecule type" value="Genomic_DNA"/>
</dbReference>
<feature type="transmembrane region" description="Helical" evidence="1">
    <location>
        <begin position="202"/>
        <end position="221"/>
    </location>
</feature>